<gene>
    <name evidence="1" type="ORF">K469DRAFT_584793</name>
</gene>
<organism evidence="1 2">
    <name type="scientific">Zopfia rhizophila CBS 207.26</name>
    <dbReference type="NCBI Taxonomy" id="1314779"/>
    <lineage>
        <taxon>Eukaryota</taxon>
        <taxon>Fungi</taxon>
        <taxon>Dikarya</taxon>
        <taxon>Ascomycota</taxon>
        <taxon>Pezizomycotina</taxon>
        <taxon>Dothideomycetes</taxon>
        <taxon>Dothideomycetes incertae sedis</taxon>
        <taxon>Zopfiaceae</taxon>
        <taxon>Zopfia</taxon>
    </lineage>
</organism>
<dbReference type="AlphaFoldDB" id="A0A6A6DTF7"/>
<protein>
    <submittedName>
        <fullName evidence="1">Uncharacterized protein</fullName>
    </submittedName>
</protein>
<dbReference type="Proteomes" id="UP000800200">
    <property type="component" value="Unassembled WGS sequence"/>
</dbReference>
<dbReference type="EMBL" id="ML994645">
    <property type="protein sequence ID" value="KAF2182967.1"/>
    <property type="molecule type" value="Genomic_DNA"/>
</dbReference>
<reference evidence="1" key="1">
    <citation type="journal article" date="2020" name="Stud. Mycol.">
        <title>101 Dothideomycetes genomes: a test case for predicting lifestyles and emergence of pathogens.</title>
        <authorList>
            <person name="Haridas S."/>
            <person name="Albert R."/>
            <person name="Binder M."/>
            <person name="Bloem J."/>
            <person name="Labutti K."/>
            <person name="Salamov A."/>
            <person name="Andreopoulos B."/>
            <person name="Baker S."/>
            <person name="Barry K."/>
            <person name="Bills G."/>
            <person name="Bluhm B."/>
            <person name="Cannon C."/>
            <person name="Castanera R."/>
            <person name="Culley D."/>
            <person name="Daum C."/>
            <person name="Ezra D."/>
            <person name="Gonzalez J."/>
            <person name="Henrissat B."/>
            <person name="Kuo A."/>
            <person name="Liang C."/>
            <person name="Lipzen A."/>
            <person name="Lutzoni F."/>
            <person name="Magnuson J."/>
            <person name="Mondo S."/>
            <person name="Nolan M."/>
            <person name="Ohm R."/>
            <person name="Pangilinan J."/>
            <person name="Park H.-J."/>
            <person name="Ramirez L."/>
            <person name="Alfaro M."/>
            <person name="Sun H."/>
            <person name="Tritt A."/>
            <person name="Yoshinaga Y."/>
            <person name="Zwiers L.-H."/>
            <person name="Turgeon B."/>
            <person name="Goodwin S."/>
            <person name="Spatafora J."/>
            <person name="Crous P."/>
            <person name="Grigoriev I."/>
        </authorList>
    </citation>
    <scope>NUCLEOTIDE SEQUENCE</scope>
    <source>
        <strain evidence="1">CBS 207.26</strain>
    </source>
</reference>
<evidence type="ECO:0000313" key="1">
    <source>
        <dbReference type="EMBL" id="KAF2182967.1"/>
    </source>
</evidence>
<accession>A0A6A6DTF7</accession>
<keyword evidence="2" id="KW-1185">Reference proteome</keyword>
<evidence type="ECO:0000313" key="2">
    <source>
        <dbReference type="Proteomes" id="UP000800200"/>
    </source>
</evidence>
<name>A0A6A6DTF7_9PEZI</name>
<sequence>EPAPIPTVHEAIATLHVVQRYQEHQKEVKQEDIISLQRLQQELDLQAFNSQK</sequence>
<proteinExistence type="predicted"/>
<feature type="non-terminal residue" evidence="1">
    <location>
        <position position="1"/>
    </location>
</feature>